<evidence type="ECO:0000313" key="2">
    <source>
        <dbReference type="Proteomes" id="UP000735302"/>
    </source>
</evidence>
<dbReference type="EMBL" id="BLXT01000847">
    <property type="protein sequence ID" value="GFN80792.1"/>
    <property type="molecule type" value="Genomic_DNA"/>
</dbReference>
<protein>
    <submittedName>
        <fullName evidence="1">Uncharacterized protein</fullName>
    </submittedName>
</protein>
<gene>
    <name evidence="1" type="ORF">PoB_000729800</name>
</gene>
<name>A0AAV3YE88_9GAST</name>
<keyword evidence="2" id="KW-1185">Reference proteome</keyword>
<organism evidence="1 2">
    <name type="scientific">Plakobranchus ocellatus</name>
    <dbReference type="NCBI Taxonomy" id="259542"/>
    <lineage>
        <taxon>Eukaryota</taxon>
        <taxon>Metazoa</taxon>
        <taxon>Spiralia</taxon>
        <taxon>Lophotrochozoa</taxon>
        <taxon>Mollusca</taxon>
        <taxon>Gastropoda</taxon>
        <taxon>Heterobranchia</taxon>
        <taxon>Euthyneura</taxon>
        <taxon>Panpulmonata</taxon>
        <taxon>Sacoglossa</taxon>
        <taxon>Placobranchoidea</taxon>
        <taxon>Plakobranchidae</taxon>
        <taxon>Plakobranchus</taxon>
    </lineage>
</organism>
<comment type="caution">
    <text evidence="1">The sequence shown here is derived from an EMBL/GenBank/DDBJ whole genome shotgun (WGS) entry which is preliminary data.</text>
</comment>
<evidence type="ECO:0000313" key="1">
    <source>
        <dbReference type="EMBL" id="GFN80792.1"/>
    </source>
</evidence>
<proteinExistence type="predicted"/>
<accession>A0AAV3YE88</accession>
<reference evidence="1 2" key="1">
    <citation type="journal article" date="2021" name="Elife">
        <title>Chloroplast acquisition without the gene transfer in kleptoplastic sea slugs, Plakobranchus ocellatus.</title>
        <authorList>
            <person name="Maeda T."/>
            <person name="Takahashi S."/>
            <person name="Yoshida T."/>
            <person name="Shimamura S."/>
            <person name="Takaki Y."/>
            <person name="Nagai Y."/>
            <person name="Toyoda A."/>
            <person name="Suzuki Y."/>
            <person name="Arimoto A."/>
            <person name="Ishii H."/>
            <person name="Satoh N."/>
            <person name="Nishiyama T."/>
            <person name="Hasebe M."/>
            <person name="Maruyama T."/>
            <person name="Minagawa J."/>
            <person name="Obokata J."/>
            <person name="Shigenobu S."/>
        </authorList>
    </citation>
    <scope>NUCLEOTIDE SEQUENCE [LARGE SCALE GENOMIC DNA]</scope>
</reference>
<dbReference type="AlphaFoldDB" id="A0AAV3YE88"/>
<sequence length="113" mass="12947">MSQNAVQLLEKSVKRIKKKKKLNHFAKMCRSMPNNTHSSKAVHEITYPEKAEEHDFVAVINEVTMKETVQQQNTAEWTVLLEAGNKMLQAHFATKARVKVMAQETLTPLERSL</sequence>
<dbReference type="Proteomes" id="UP000735302">
    <property type="component" value="Unassembled WGS sequence"/>
</dbReference>